<proteinExistence type="predicted"/>
<reference evidence="2 3" key="1">
    <citation type="submission" date="2024-03" db="EMBL/GenBank/DDBJ databases">
        <authorList>
            <person name="Martinez-Hernandez J."/>
        </authorList>
    </citation>
    <scope>NUCLEOTIDE SEQUENCE [LARGE SCALE GENOMIC DNA]</scope>
</reference>
<keyword evidence="3" id="KW-1185">Reference proteome</keyword>
<comment type="caution">
    <text evidence="2">The sequence shown here is derived from an EMBL/GenBank/DDBJ whole genome shotgun (WGS) entry which is preliminary data.</text>
</comment>
<accession>A0AAV1WYW1</accession>
<protein>
    <submittedName>
        <fullName evidence="2">Uncharacterized protein</fullName>
    </submittedName>
</protein>
<dbReference type="EMBL" id="CAXHTB010000010">
    <property type="protein sequence ID" value="CAL0314063.1"/>
    <property type="molecule type" value="Genomic_DNA"/>
</dbReference>
<gene>
    <name evidence="2" type="ORF">LLUT_LOCUS15123</name>
</gene>
<dbReference type="Proteomes" id="UP001497480">
    <property type="component" value="Unassembled WGS sequence"/>
</dbReference>
<feature type="region of interest" description="Disordered" evidence="1">
    <location>
        <begin position="39"/>
        <end position="67"/>
    </location>
</feature>
<evidence type="ECO:0000256" key="1">
    <source>
        <dbReference type="SAM" id="MobiDB-lite"/>
    </source>
</evidence>
<organism evidence="2 3">
    <name type="scientific">Lupinus luteus</name>
    <name type="common">European yellow lupine</name>
    <dbReference type="NCBI Taxonomy" id="3873"/>
    <lineage>
        <taxon>Eukaryota</taxon>
        <taxon>Viridiplantae</taxon>
        <taxon>Streptophyta</taxon>
        <taxon>Embryophyta</taxon>
        <taxon>Tracheophyta</taxon>
        <taxon>Spermatophyta</taxon>
        <taxon>Magnoliopsida</taxon>
        <taxon>eudicotyledons</taxon>
        <taxon>Gunneridae</taxon>
        <taxon>Pentapetalae</taxon>
        <taxon>rosids</taxon>
        <taxon>fabids</taxon>
        <taxon>Fabales</taxon>
        <taxon>Fabaceae</taxon>
        <taxon>Papilionoideae</taxon>
        <taxon>50 kb inversion clade</taxon>
        <taxon>genistoids sensu lato</taxon>
        <taxon>core genistoids</taxon>
        <taxon>Genisteae</taxon>
        <taxon>Lupinus</taxon>
    </lineage>
</organism>
<evidence type="ECO:0000313" key="2">
    <source>
        <dbReference type="EMBL" id="CAL0314063.1"/>
    </source>
</evidence>
<evidence type="ECO:0000313" key="3">
    <source>
        <dbReference type="Proteomes" id="UP001497480"/>
    </source>
</evidence>
<dbReference type="AlphaFoldDB" id="A0AAV1WYW1"/>
<name>A0AAV1WYW1_LUPLU</name>
<sequence>MTLAHVLNSVYTQVSNWLYKVRVWKPMVEEIHDLKIEGTRTDANRNPSKNEGISCASKGSSSRKFGEKGFLNEEQHWNLEKRSKFEITSSMEGTLMGFTPYRHGGGGLGSVSLTLGLMHEVEGVQHQQRQLEHQEH</sequence>
<feature type="compositionally biased region" description="Polar residues" evidence="1">
    <location>
        <begin position="44"/>
        <end position="63"/>
    </location>
</feature>